<evidence type="ECO:0000313" key="3">
    <source>
        <dbReference type="EMBL" id="GAA2382776.1"/>
    </source>
</evidence>
<feature type="coiled-coil region" evidence="1">
    <location>
        <begin position="107"/>
        <end position="134"/>
    </location>
</feature>
<proteinExistence type="predicted"/>
<keyword evidence="1" id="KW-0175">Coiled coil</keyword>
<dbReference type="EMBL" id="BAAATJ010000001">
    <property type="protein sequence ID" value="GAA2382776.1"/>
    <property type="molecule type" value="Genomic_DNA"/>
</dbReference>
<feature type="compositionally biased region" description="Low complexity" evidence="2">
    <location>
        <begin position="187"/>
        <end position="196"/>
    </location>
</feature>
<organism evidence="3 4">
    <name type="scientific">Streptomyces glaucosporus</name>
    <dbReference type="NCBI Taxonomy" id="284044"/>
    <lineage>
        <taxon>Bacteria</taxon>
        <taxon>Bacillati</taxon>
        <taxon>Actinomycetota</taxon>
        <taxon>Actinomycetes</taxon>
        <taxon>Kitasatosporales</taxon>
        <taxon>Streptomycetaceae</taxon>
        <taxon>Streptomyces</taxon>
    </lineage>
</organism>
<gene>
    <name evidence="3" type="ORF">GCM10010420_00910</name>
</gene>
<feature type="region of interest" description="Disordered" evidence="2">
    <location>
        <begin position="175"/>
        <end position="196"/>
    </location>
</feature>
<evidence type="ECO:0000256" key="2">
    <source>
        <dbReference type="SAM" id="MobiDB-lite"/>
    </source>
</evidence>
<dbReference type="RefSeq" id="WP_344628749.1">
    <property type="nucleotide sequence ID" value="NZ_BAAATJ010000001.1"/>
</dbReference>
<accession>A0ABP5ULY1</accession>
<protein>
    <recommendedName>
        <fullName evidence="5">Small secreted protein</fullName>
    </recommendedName>
</protein>
<name>A0ABP5ULY1_9ACTN</name>
<reference evidence="4" key="1">
    <citation type="journal article" date="2019" name="Int. J. Syst. Evol. Microbiol.">
        <title>The Global Catalogue of Microorganisms (GCM) 10K type strain sequencing project: providing services to taxonomists for standard genome sequencing and annotation.</title>
        <authorList>
            <consortium name="The Broad Institute Genomics Platform"/>
            <consortium name="The Broad Institute Genome Sequencing Center for Infectious Disease"/>
            <person name="Wu L."/>
            <person name="Ma J."/>
        </authorList>
    </citation>
    <scope>NUCLEOTIDE SEQUENCE [LARGE SCALE GENOMIC DNA]</scope>
    <source>
        <strain evidence="4">JCM 6921</strain>
    </source>
</reference>
<sequence length="196" mass="20439">MNKKLATILAGGAVLVLALGGCDDGDEGEDKAARWAKTYCGALRTQNATIDDANEALARISEGDKSPEEIKKTDVKAFRDLSAAFDNLSRALKKAGVPPVENGARLRKNATGALDRLSASYAGLQQQAEKLNTGDQAEFADGLQDITDDMKEVPGQFEAVEKALGDLRQGELQAAMAGEPGCRKVGSSPSASASAA</sequence>
<evidence type="ECO:0000256" key="1">
    <source>
        <dbReference type="SAM" id="Coils"/>
    </source>
</evidence>
<dbReference type="PROSITE" id="PS51257">
    <property type="entry name" value="PROKAR_LIPOPROTEIN"/>
    <property type="match status" value="1"/>
</dbReference>
<keyword evidence="4" id="KW-1185">Reference proteome</keyword>
<dbReference type="Proteomes" id="UP001500058">
    <property type="component" value="Unassembled WGS sequence"/>
</dbReference>
<evidence type="ECO:0008006" key="5">
    <source>
        <dbReference type="Google" id="ProtNLM"/>
    </source>
</evidence>
<comment type="caution">
    <text evidence="3">The sequence shown here is derived from an EMBL/GenBank/DDBJ whole genome shotgun (WGS) entry which is preliminary data.</text>
</comment>
<evidence type="ECO:0000313" key="4">
    <source>
        <dbReference type="Proteomes" id="UP001500058"/>
    </source>
</evidence>